<dbReference type="PANTHER" id="PTHR19879">
    <property type="entry name" value="TRANSCRIPTION INITIATION FACTOR TFIID"/>
    <property type="match status" value="1"/>
</dbReference>
<feature type="domain" description="Nephrocystin 3-like N-terminal" evidence="5">
    <location>
        <begin position="387"/>
        <end position="535"/>
    </location>
</feature>
<evidence type="ECO:0000313" key="7">
    <source>
        <dbReference type="Proteomes" id="UP000092993"/>
    </source>
</evidence>
<dbReference type="Gene3D" id="2.130.10.10">
    <property type="entry name" value="YVTN repeat-like/Quinoprotein amine dehydrogenase"/>
    <property type="match status" value="2"/>
</dbReference>
<proteinExistence type="predicted"/>
<feature type="repeat" description="WD" evidence="3">
    <location>
        <begin position="898"/>
        <end position="929"/>
    </location>
</feature>
<dbReference type="Pfam" id="PF24883">
    <property type="entry name" value="NPHP3_N"/>
    <property type="match status" value="1"/>
</dbReference>
<dbReference type="InterPro" id="IPR019775">
    <property type="entry name" value="WD40_repeat_CS"/>
</dbReference>
<dbReference type="Proteomes" id="UP000092993">
    <property type="component" value="Unassembled WGS sequence"/>
</dbReference>
<protein>
    <submittedName>
        <fullName evidence="6">Vegetative incompatibility protein HET-E-1</fullName>
    </submittedName>
</protein>
<dbReference type="EMBL" id="LUGG01000027">
    <property type="protein sequence ID" value="OBZ66916.1"/>
    <property type="molecule type" value="Genomic_DNA"/>
</dbReference>
<evidence type="ECO:0000256" key="1">
    <source>
        <dbReference type="ARBA" id="ARBA00022574"/>
    </source>
</evidence>
<gene>
    <name evidence="6" type="primary">HET-E1_12</name>
    <name evidence="6" type="ORF">A0H81_13250</name>
</gene>
<feature type="repeat" description="WD" evidence="3">
    <location>
        <begin position="756"/>
        <end position="797"/>
    </location>
</feature>
<dbReference type="Gene3D" id="3.40.50.300">
    <property type="entry name" value="P-loop containing nucleotide triphosphate hydrolases"/>
    <property type="match status" value="1"/>
</dbReference>
<keyword evidence="1 3" id="KW-0853">WD repeat</keyword>
<dbReference type="InterPro" id="IPR027417">
    <property type="entry name" value="P-loop_NTPase"/>
</dbReference>
<dbReference type="SMART" id="SM00320">
    <property type="entry name" value="WD40"/>
    <property type="match status" value="7"/>
</dbReference>
<keyword evidence="2" id="KW-0677">Repeat</keyword>
<feature type="compositionally biased region" description="Polar residues" evidence="4">
    <location>
        <begin position="1289"/>
        <end position="1314"/>
    </location>
</feature>
<name>A0A1C7LRW8_GRIFR</name>
<feature type="region of interest" description="Disordered" evidence="4">
    <location>
        <begin position="1285"/>
        <end position="1325"/>
    </location>
</feature>
<dbReference type="GO" id="GO:0005669">
    <property type="term" value="C:transcription factor TFIID complex"/>
    <property type="evidence" value="ECO:0007669"/>
    <property type="project" value="TreeGrafter"/>
</dbReference>
<evidence type="ECO:0000313" key="6">
    <source>
        <dbReference type="EMBL" id="OBZ66916.1"/>
    </source>
</evidence>
<dbReference type="InterPro" id="IPR001680">
    <property type="entry name" value="WD40_rpt"/>
</dbReference>
<dbReference type="PROSITE" id="PS00678">
    <property type="entry name" value="WD_REPEATS_1"/>
    <property type="match status" value="1"/>
</dbReference>
<dbReference type="GO" id="GO:0006367">
    <property type="term" value="P:transcription initiation at RNA polymerase II promoter"/>
    <property type="evidence" value="ECO:0007669"/>
    <property type="project" value="TreeGrafter"/>
</dbReference>
<dbReference type="PROSITE" id="PS50082">
    <property type="entry name" value="WD_REPEATS_2"/>
    <property type="match status" value="3"/>
</dbReference>
<dbReference type="InterPro" id="IPR015943">
    <property type="entry name" value="WD40/YVTN_repeat-like_dom_sf"/>
</dbReference>
<dbReference type="PROSITE" id="PS50294">
    <property type="entry name" value="WD_REPEATS_REGION"/>
    <property type="match status" value="1"/>
</dbReference>
<dbReference type="OrthoDB" id="2658414at2759"/>
<dbReference type="InterPro" id="IPR056884">
    <property type="entry name" value="NPHP3-like_N"/>
</dbReference>
<keyword evidence="7" id="KW-1185">Reference proteome</keyword>
<evidence type="ECO:0000256" key="4">
    <source>
        <dbReference type="SAM" id="MobiDB-lite"/>
    </source>
</evidence>
<comment type="caution">
    <text evidence="6">The sequence shown here is derived from an EMBL/GenBank/DDBJ whole genome shotgun (WGS) entry which is preliminary data.</text>
</comment>
<dbReference type="SUPFAM" id="SSF50998">
    <property type="entry name" value="Quinoprotein alcohol dehydrogenase-like"/>
    <property type="match status" value="1"/>
</dbReference>
<dbReference type="STRING" id="5627.A0A1C7LRW8"/>
<sequence length="1325" mass="147080">MQSGVEVKRLSLRQSGAEKLPAFASVFVRFVSPSYKTRPCRTSTRDAWRRWDAAIAIDSDRFTVQVMQSHIFGFRSHELGRVDISLSEFADVQEGATCEKTFVLTSADGNPAKLEITIIFSGLRIKIANQLPSEPEAGKALSQTGQETHCGPSLSSVFVSIDAGERLREVGDRANSAREVISDPRGWVEKFDKSRVYMDIVVQMVQSVAELHPMATIAVKALTMAYDVAKQQADIHNSLQSLVSSMEEMLSTLAALHDLDDVLDKIKMLEDTIEHAIKNVKACADFICEYSQRNFADKLIRQPLTQDRIEELKASFSTLRLRLIEAVGVQNLKAVYDTKAIGIENLKVARDTKADEALQKLPRARNAHYDAGLRCLDGTRTDILHRIFEWIDDVEPGRNMFWLKAIAGSGKSTIASTIASCLDSDKGTPPTGLALVDHRVPSLMRVSPLKDYILRSIDADPDVGKTPVMNQFQKLIIDPLFSFKQPASEVAPVIVIVIDALDECGDSSSRKAILRCLVGQSGGFPSWVKILVTSRPESDIEDSLNGVKDSFPLEASNEEQRSDVAKYIYHRVGELTRKMTDTLGGNWLDPEKTQELIRRSDGLFIWARLSLDFIEKEPSPRKALDVVLSEVPLHGQNEDSRHVALNRLYGTVLRSASEDLNQERIPLILHVLGRFPEMLPMRVMRRRSPSDVVMPPDFSATTIHSFANPLCTHTSPRLPSLRQSMDCTAVHPEISALPLRVTVGLDDFWSPQVLVFDGHQGWVLDARFSPDKRKIASIDSCGSIHVWNADSGHTFLEISYSSRLRGKYTGSLSFSPDGKRLVTQFSGGPTLIWSTETGDEYERKLQEHSGGRVSWSPDGRFIASVDGDGHGIVWNSSNFQIIDKAVQSLKEHPRICYLEFSSDSKWLATAGEDGSVCIWDGDSWDQIQTTKDPTYTEKKNIKALAFSPDRRKLAWFPQDRDKVTIWDIEHNALSHLPIHHTDDHFKGRSLAFSPDGRALAVGCKSGLLVVREVATGAILHELNGHGDCVRRVEFAQTMSGPMLLSCSVDGTVRLWDVGTLNLSSGSSDEGPMAQRCSISPDGRSLAAWDMYGPCFIRETCTGTNLQLPYVNDGRRVDLATFSPDGRRLAILGPGEELLYLWDVENRTTLPSSIPADEVKFWAAAAIHNFLRDITPSVMSFSPDAPPPTHSLDMSQLVAVRTVADEDGWIYAEKDNSRMRLCYLPALHRPPDWAAMIGAGTHAATICPTANYRLTILDMEGLLRVVPDSYHFPGKYAINRRWQLSEDSSRALSPTPSSYAGSTELISGSRSVTSTDENEDEEEEAV</sequence>
<dbReference type="PANTHER" id="PTHR19879:SF9">
    <property type="entry name" value="TRANSCRIPTION INITIATION FACTOR TFIID SUBUNIT 5"/>
    <property type="match status" value="1"/>
</dbReference>
<reference evidence="6 7" key="1">
    <citation type="submission" date="2016-03" db="EMBL/GenBank/DDBJ databases">
        <title>Whole genome sequencing of Grifola frondosa 9006-11.</title>
        <authorList>
            <person name="Min B."/>
            <person name="Park H."/>
            <person name="Kim J.-G."/>
            <person name="Cho H."/>
            <person name="Oh Y.-L."/>
            <person name="Kong W.-S."/>
            <person name="Choi I.-G."/>
        </authorList>
    </citation>
    <scope>NUCLEOTIDE SEQUENCE [LARGE SCALE GENOMIC DNA]</scope>
    <source>
        <strain evidence="6 7">9006-11</strain>
    </source>
</reference>
<feature type="repeat" description="WD" evidence="3">
    <location>
        <begin position="1022"/>
        <end position="1057"/>
    </location>
</feature>
<evidence type="ECO:0000259" key="5">
    <source>
        <dbReference type="Pfam" id="PF24883"/>
    </source>
</evidence>
<dbReference type="SUPFAM" id="SSF82171">
    <property type="entry name" value="DPP6 N-terminal domain-like"/>
    <property type="match status" value="1"/>
</dbReference>
<evidence type="ECO:0000256" key="3">
    <source>
        <dbReference type="PROSITE-ProRule" id="PRU00221"/>
    </source>
</evidence>
<feature type="compositionally biased region" description="Acidic residues" evidence="4">
    <location>
        <begin position="1315"/>
        <end position="1325"/>
    </location>
</feature>
<accession>A0A1C7LRW8</accession>
<dbReference type="SUPFAM" id="SSF52540">
    <property type="entry name" value="P-loop containing nucleoside triphosphate hydrolases"/>
    <property type="match status" value="1"/>
</dbReference>
<evidence type="ECO:0000256" key="2">
    <source>
        <dbReference type="ARBA" id="ARBA00022737"/>
    </source>
</evidence>
<dbReference type="GO" id="GO:0016251">
    <property type="term" value="F:RNA polymerase II general transcription initiation factor activity"/>
    <property type="evidence" value="ECO:0007669"/>
    <property type="project" value="TreeGrafter"/>
</dbReference>
<dbReference type="InterPro" id="IPR011047">
    <property type="entry name" value="Quinoprotein_ADH-like_sf"/>
</dbReference>
<organism evidence="6 7">
    <name type="scientific">Grifola frondosa</name>
    <name type="common">Maitake</name>
    <name type="synonym">Polyporus frondosus</name>
    <dbReference type="NCBI Taxonomy" id="5627"/>
    <lineage>
        <taxon>Eukaryota</taxon>
        <taxon>Fungi</taxon>
        <taxon>Dikarya</taxon>
        <taxon>Basidiomycota</taxon>
        <taxon>Agaricomycotina</taxon>
        <taxon>Agaricomycetes</taxon>
        <taxon>Polyporales</taxon>
        <taxon>Grifolaceae</taxon>
        <taxon>Grifola</taxon>
    </lineage>
</organism>
<dbReference type="Pfam" id="PF00400">
    <property type="entry name" value="WD40"/>
    <property type="match status" value="4"/>
</dbReference>